<keyword evidence="26" id="KW-0694">RNA-binding</keyword>
<feature type="compositionally biased region" description="Basic and acidic residues" evidence="29">
    <location>
        <begin position="1369"/>
        <end position="1390"/>
    </location>
</feature>
<feature type="domain" description="Protein kinase" evidence="32">
    <location>
        <begin position="877"/>
        <end position="1147"/>
    </location>
</feature>
<evidence type="ECO:0000256" key="22">
    <source>
        <dbReference type="ARBA" id="ARBA00023302"/>
    </source>
</evidence>
<feature type="binding site" evidence="25">
    <location>
        <position position="2627"/>
    </location>
    <ligand>
        <name>Ca(2+)</name>
        <dbReference type="ChEBI" id="CHEBI:29108"/>
        <label>1</label>
    </ligand>
</feature>
<evidence type="ECO:0000259" key="32">
    <source>
        <dbReference type="PROSITE" id="PS50011"/>
    </source>
</evidence>
<dbReference type="SUPFAM" id="SSF56112">
    <property type="entry name" value="Protein kinase-like (PK-like)"/>
    <property type="match status" value="2"/>
</dbReference>
<dbReference type="GO" id="GO:0010082">
    <property type="term" value="P:regulation of root meristem growth"/>
    <property type="evidence" value="ECO:0007669"/>
    <property type="project" value="UniProtKB-ARBA"/>
</dbReference>
<evidence type="ECO:0000256" key="16">
    <source>
        <dbReference type="ARBA" id="ARBA00022989"/>
    </source>
</evidence>
<evidence type="ECO:0000256" key="11">
    <source>
        <dbReference type="ARBA" id="ARBA00022741"/>
    </source>
</evidence>
<keyword evidence="21 28" id="KW-0041">Annexin</keyword>
<dbReference type="FunFam" id="3.80.10.10:FF:000177">
    <property type="entry name" value="Leucine-rich repeat receptor-like serine/threonine-protein kinase At1g17230"/>
    <property type="match status" value="1"/>
</dbReference>
<evidence type="ECO:0000256" key="7">
    <source>
        <dbReference type="ARBA" id="ARBA00022692"/>
    </source>
</evidence>
<dbReference type="InterPro" id="IPR001611">
    <property type="entry name" value="Leu-rich_rpt"/>
</dbReference>
<feature type="binding site" evidence="25">
    <location>
        <position position="2622"/>
    </location>
    <ligand>
        <name>Ca(2+)</name>
        <dbReference type="ChEBI" id="CHEBI:29108"/>
        <label>1</label>
    </ligand>
</feature>
<keyword evidence="10 28" id="KW-0677">Repeat</keyword>
<dbReference type="Pfam" id="PF00560">
    <property type="entry name" value="LRR_1"/>
    <property type="match status" value="13"/>
</dbReference>
<dbReference type="InterPro" id="IPR051716">
    <property type="entry name" value="Plant_RL_S/T_kinase"/>
</dbReference>
<dbReference type="FunFam" id="1.10.220.10:FF:000001">
    <property type="entry name" value="Annexin"/>
    <property type="match status" value="1"/>
</dbReference>
<dbReference type="FunFam" id="3.80.10.10:FF:000719">
    <property type="entry name" value="MDIS1-interacting receptor like kinase 2 isoform A"/>
    <property type="match status" value="1"/>
</dbReference>
<evidence type="ECO:0000256" key="23">
    <source>
        <dbReference type="ARBA" id="ARBA00047899"/>
    </source>
</evidence>
<comment type="similarity">
    <text evidence="28">Belongs to the annexin family.</text>
</comment>
<dbReference type="PRINTS" id="PR00196">
    <property type="entry name" value="ANNEXIN"/>
</dbReference>
<dbReference type="InterPro" id="IPR003591">
    <property type="entry name" value="Leu-rich_rpt_typical-subtyp"/>
</dbReference>
<sequence length="2639" mass="294159">MSFSIFNSLVLFLVLHFSLIKIACDSAEEVHALLKWKTSLQNPSQPPLLPSWILYPINATNSSSPCAWSGISCNHAGSVVSINLTGSNLKGTLQEFPFLLFPQLAYLDLSVNQLFGTIPTQISHLSKLKHLDFSTNQFSGIIPPQIGILTNLVVLRLSVNQLNGLIPEELGELTSLNELALSYNRLNGSIPASLGNLSNLVQLSLSNNSLSGQIPPNWGYLISLVELRLDNNYLTGLIPPSFQNLRKLTVHHSGSIPQDLGNLESPVSLSLHTNNFSGVIPRSLGGLKNLTFVYLNNNRIRNWKFEVSFLFTIEQKSTQWLIPPTVGNLSNLKFLYLHDNRLSGYIPPKLGSFKSLLYLYLSHNQLNGSLPSSFGNLSSLKHLHVHNINKLSGSIPKEIGNLKSLSHLWLSKTQLSGFIPPSLGNLSNIRGLYIRENMLYGSIPEELGRLKSLSQLSLSVNKLNGSIPHSLGNLSNLKFFALREKELSGSIPQEIENMKKLNKFLLFENQFTAYLPQNVCQSGSLTHFSVRNNNFVGPIPRSLQNCTSLYSLRLERNQLTGNISEVFGIYPDLELLDLSNNNFFGEISSNWIKCPQLATLNMGGNEISGTIPSEIGNMTQLHKLDFSSNRLVGQIPKQLGKLTSLTSLTLNGNQLSGDIPLELGLLAELGYLDLSANRLSKLIPKNLGELRKLHHLNLSNNQFSQEISIQIGKLVQLSKLDLSHNSLGGNIPSEICNLESLEYMNLLQNKLSGPIPSCFRRMHGLSSIDVSYNELQGSIPHSKAFQNATIEAFQGNKELCGDVIGLPPCEALTSNKGDSGKHMTFLFVIVPLLSGAFLLSLVLIGMCFNFRRRKRTDSQEGQNDVNNQELLSASTFEGKMVLHGTGGCGTVYKAELTSGDTRAVKKLHSLPTGEIGINQKGFVSEITEIRHRNIVKFYGFCSHTQHLFLVYEYLERGSLATILSNEATAAELDWSKRVNVIKGVANALSYMHHDCFPPILHRDISSKKVLLDLEYKAHVSDFGTAKFLKPDSSNWSELAGTCGYIAPELAYTMKANEKCDVFNFGVLVLEVIEGKHPGDFLSLLLSLPAPAANMNIAGNDLIDSRLPPPLGEVEEKLKSMIEVAFLCLDANPDCRPTMQKTNKRVFSVSTVKKKMSHFGKSGPPDIRDTYSLLVLNITFRTTADDLFPLFEKYGKVVDVFIPRDRRTGDSRGFAFVRYKYADEAQKAVDRLDGRVVDGREITVQFAKYGPNAEKIQQGRIVESSSKSKGRSRSRSPRPRYRDEHRDRDYRRRSRSRSRDRYDRDRYRSKERDHRRRSRSRSASPDRHKNHGRGKYDEERRSRSRSYESASPPRHSPNSKRSPSPRKTHKGEINPDERSPALKRVSPDGRRSVSRSLSPHFSLNVASNSIEAARGLLKWKATLQNHNNSLLPSWTLDPVNATNITTPCTWSGISCNHAGRIISINLTSTSLKGTLDQFPFSLFSHLSFLDLNANQLYGNIPSPIGNLTKLKFLNLSSNHFSGKIPSEIGLLTNLEVLHMFVNHLNGSIPEIGHLSSLKNLALDGNHLDGPIPVSIGNLSSLVGLYLYNNSLPGSIPSSIGNLSNLVDLFLKKNHLRGPIPSSFGYLRKLTKLELSNNQLSGSIPQEIGNLKLLTDLSLSQNQLRGTVPSSLSNLSSLEILHLYDNQLSGHIPQEIGNFMNLNSLSVGGNQFTGFLPQNICQSGSLQYFSVHDNYFIGSLPKTLRNCTSLERVRLEKNQLIGNISDDFGIYPNLKLFDLSYNKFYGELSSNWWNCPQLGILKIAGNNITGGIPPEIGNATQLHELDFSSNHLVGKVPMELGNLTSLNDLILNGNQLSGGIPPELGLLTDLGYLDLSANRFSKSIPGNMGYLLKLHYLNMSSNELSQEIPIQLGKLVQLSELDLSHNLLSGEIPPEICNLESLEKLNLSHNNLSGSIPTNFENMHGLLSIDISYNELDGPIPSIEAFRHAPVEALQGNKGLCGEVSGLQPCKALKSYKHVHRKWRTVLFTVLPLLAALALIIGLIGMFVCSQRRKKDSQEQEENNRNNQALLSILTYEGKLVYEEIIRSINNFDESFCIGRGGYGSVYKAELPSGDTVAVKKLHSFTGETTHQKEFLSEIKALTGVRHRNIVKFYGFCSHARHSFLVYEYLERGSLARILSSETATEMDWSKRVNVIKGVAHALSYMHHECRPPIVHRDVSSKNVLLDFEYEAHVSDFGTAKLLKPDSSNWSELAGTYGYVAPELAYTMKVTEKCDVYSFGVLALEVIKGQHPKDLLSSLSDSSLPGANMNEAIDHMFDARLPPPWLEVEVEDKLKSIIEVALLCVDANPERWGTNEQLIISILAHRNAAQRKLIRQTYADTYGEDLLKSLDKELTNDFERVVMLWTLDPAERDAFLANEATKRWTSSNQVLMEIACTRSSKQLLEARQAYHARFKKSLEEDVGYHTNGDFRKLLLPLVTAYRYEGDEVNITLAKSEAKILHEKISNKAYNDEDLIRILATRSKAQINATLNQYKNVYGNDIDQDLEADPKDEYLDLLRATVQCLVRPEHYFEKILRLAINKQGTDEGALTRVVTTRAEVDLKVIKDEYQRRNSVPLDRAVVKDTSGDYEKMLLALLGHGDA</sequence>
<dbReference type="PROSITE" id="PS00223">
    <property type="entry name" value="ANNEXIN_1"/>
    <property type="match status" value="1"/>
</dbReference>
<keyword evidence="11 27" id="KW-0547">Nucleotide-binding</keyword>
<feature type="compositionally biased region" description="Basic residues" evidence="29">
    <location>
        <begin position="1267"/>
        <end position="1278"/>
    </location>
</feature>
<keyword evidence="16 30" id="KW-1133">Transmembrane helix</keyword>
<dbReference type="SMART" id="SM00369">
    <property type="entry name" value="LRR_TYP"/>
    <property type="match status" value="23"/>
</dbReference>
<feature type="binding site" evidence="25">
    <location>
        <position position="2581"/>
    </location>
    <ligand>
        <name>Ca(2+)</name>
        <dbReference type="ChEBI" id="CHEBI:29108"/>
        <label>1</label>
    </ligand>
</feature>
<dbReference type="GO" id="GO:0005524">
    <property type="term" value="F:ATP binding"/>
    <property type="evidence" value="ECO:0007669"/>
    <property type="project" value="UniProtKB-UniRule"/>
</dbReference>
<dbReference type="FunFam" id="3.80.10.10:FF:000400">
    <property type="entry name" value="Nuclear pore complex protein NUP107"/>
    <property type="match status" value="1"/>
</dbReference>
<feature type="domain" description="RRM" evidence="33">
    <location>
        <begin position="1170"/>
        <end position="1248"/>
    </location>
</feature>
<dbReference type="GO" id="GO:0005886">
    <property type="term" value="C:plasma membrane"/>
    <property type="evidence" value="ECO:0007669"/>
    <property type="project" value="UniProtKB-SubCell"/>
</dbReference>
<evidence type="ECO:0000256" key="12">
    <source>
        <dbReference type="ARBA" id="ARBA00022777"/>
    </source>
</evidence>
<dbReference type="InterPro" id="IPR008266">
    <property type="entry name" value="Tyr_kinase_AS"/>
</dbReference>
<dbReference type="FunFam" id="1.10.510.10:FF:000445">
    <property type="entry name" value="MDIS1-interacting receptor like kinase 2"/>
    <property type="match status" value="1"/>
</dbReference>
<keyword evidence="13 25" id="KW-0106">Calcium</keyword>
<feature type="transmembrane region" description="Helical" evidence="30">
    <location>
        <begin position="825"/>
        <end position="848"/>
    </location>
</feature>
<dbReference type="SMART" id="SM00361">
    <property type="entry name" value="RRM_1"/>
    <property type="match status" value="1"/>
</dbReference>
<dbReference type="PROSITE" id="PS50102">
    <property type="entry name" value="RRM"/>
    <property type="match status" value="1"/>
</dbReference>
<feature type="signal peptide" evidence="31">
    <location>
        <begin position="1"/>
        <end position="27"/>
    </location>
</feature>
<keyword evidence="17 30" id="KW-0472">Membrane</keyword>
<feature type="region of interest" description="Disordered" evidence="29">
    <location>
        <begin position="1254"/>
        <end position="1395"/>
    </location>
</feature>
<evidence type="ECO:0000256" key="8">
    <source>
        <dbReference type="ARBA" id="ARBA00022723"/>
    </source>
</evidence>
<dbReference type="InterPro" id="IPR009118">
    <property type="entry name" value="AnnexinD_plant"/>
</dbReference>
<dbReference type="Gene3D" id="3.30.70.330">
    <property type="match status" value="1"/>
</dbReference>
<feature type="binding site" evidence="25">
    <location>
        <position position="2577"/>
    </location>
    <ligand>
        <name>Ca(2+)</name>
        <dbReference type="ChEBI" id="CHEBI:29108"/>
        <label>1</label>
    </ligand>
</feature>
<evidence type="ECO:0000259" key="33">
    <source>
        <dbReference type="PROSITE" id="PS50102"/>
    </source>
</evidence>
<dbReference type="InterPro" id="IPR017441">
    <property type="entry name" value="Protein_kinase_ATP_BS"/>
</dbReference>
<dbReference type="InterPro" id="IPR018252">
    <property type="entry name" value="Annexin_repeat_CS"/>
</dbReference>
<dbReference type="PROSITE" id="PS00107">
    <property type="entry name" value="PROTEIN_KINASE_ATP"/>
    <property type="match status" value="1"/>
</dbReference>
<keyword evidence="9 31" id="KW-0732">Signal</keyword>
<dbReference type="InterPro" id="IPR037104">
    <property type="entry name" value="Annexin_sf"/>
</dbReference>
<dbReference type="InterPro" id="IPR055414">
    <property type="entry name" value="LRR_R13L4/SHOC2-like"/>
</dbReference>
<evidence type="ECO:0000256" key="4">
    <source>
        <dbReference type="ARBA" id="ARBA00022553"/>
    </source>
</evidence>
<dbReference type="FunFam" id="1.10.220.10:FF:000006">
    <property type="entry name" value="Annexin"/>
    <property type="match status" value="1"/>
</dbReference>
<keyword evidence="6" id="KW-0808">Transferase</keyword>
<organism evidence="34 35">
    <name type="scientific">Citrus unshiu</name>
    <name type="common">Satsuma mandarin</name>
    <name type="synonym">Citrus nobilis var. unshiu</name>
    <dbReference type="NCBI Taxonomy" id="55188"/>
    <lineage>
        <taxon>Eukaryota</taxon>
        <taxon>Viridiplantae</taxon>
        <taxon>Streptophyta</taxon>
        <taxon>Embryophyta</taxon>
        <taxon>Tracheophyta</taxon>
        <taxon>Spermatophyta</taxon>
        <taxon>Magnoliopsida</taxon>
        <taxon>eudicotyledons</taxon>
        <taxon>Gunneridae</taxon>
        <taxon>Pentapetalae</taxon>
        <taxon>rosids</taxon>
        <taxon>malvids</taxon>
        <taxon>Sapindales</taxon>
        <taxon>Rutaceae</taxon>
        <taxon>Aurantioideae</taxon>
        <taxon>Citrus</taxon>
    </lineage>
</organism>
<feature type="binding site" evidence="27">
    <location>
        <position position="2119"/>
    </location>
    <ligand>
        <name>ATP</name>
        <dbReference type="ChEBI" id="CHEBI:30616"/>
    </ligand>
</feature>
<evidence type="ECO:0000256" key="28">
    <source>
        <dbReference type="RuleBase" id="RU003540"/>
    </source>
</evidence>
<evidence type="ECO:0000256" key="2">
    <source>
        <dbReference type="ARBA" id="ARBA00022475"/>
    </source>
</evidence>
<dbReference type="PRINTS" id="PR01814">
    <property type="entry name" value="ANNEXINPLANT"/>
</dbReference>
<evidence type="ECO:0000256" key="10">
    <source>
        <dbReference type="ARBA" id="ARBA00022737"/>
    </source>
</evidence>
<evidence type="ECO:0000256" key="3">
    <source>
        <dbReference type="ARBA" id="ARBA00022527"/>
    </source>
</evidence>
<evidence type="ECO:0000313" key="34">
    <source>
        <dbReference type="EMBL" id="GAY41626.1"/>
    </source>
</evidence>
<feature type="binding site" evidence="25">
    <location>
        <position position="2351"/>
    </location>
    <ligand>
        <name>Ca(2+)</name>
        <dbReference type="ChEBI" id="CHEBI:29108"/>
        <label>1</label>
    </ligand>
</feature>
<keyword evidence="5" id="KW-0433">Leucine-rich repeat</keyword>
<dbReference type="GO" id="GO:0005544">
    <property type="term" value="F:calcium-dependent phospholipid binding"/>
    <property type="evidence" value="ECO:0007669"/>
    <property type="project" value="UniProtKB-KW"/>
</dbReference>
<dbReference type="CDD" id="cd12311">
    <property type="entry name" value="RRM_SRSF2_SRSF8"/>
    <property type="match status" value="1"/>
</dbReference>
<dbReference type="EMBL" id="BDQV01000014">
    <property type="protein sequence ID" value="GAY41626.1"/>
    <property type="molecule type" value="Genomic_DNA"/>
</dbReference>
<dbReference type="SUPFAM" id="SSF52047">
    <property type="entry name" value="RNI-like"/>
    <property type="match status" value="2"/>
</dbReference>
<dbReference type="Proteomes" id="UP000236630">
    <property type="component" value="Unassembled WGS sequence"/>
</dbReference>
<comment type="subcellular location">
    <subcellularLocation>
        <location evidence="1">Cell membrane</location>
        <topology evidence="1">Single-pass type I membrane protein</topology>
    </subcellularLocation>
</comment>
<dbReference type="FunFam" id="3.80.10.10:FF:000775">
    <property type="entry name" value="Predicted protein"/>
    <property type="match status" value="1"/>
</dbReference>
<dbReference type="GO" id="GO:0006950">
    <property type="term" value="P:response to stress"/>
    <property type="evidence" value="ECO:0007669"/>
    <property type="project" value="UniProtKB-ARBA"/>
</dbReference>
<evidence type="ECO:0000256" key="31">
    <source>
        <dbReference type="SAM" id="SignalP"/>
    </source>
</evidence>
<dbReference type="SUPFAM" id="SSF47874">
    <property type="entry name" value="Annexin"/>
    <property type="match status" value="1"/>
</dbReference>
<dbReference type="Pfam" id="PF00191">
    <property type="entry name" value="Annexin"/>
    <property type="match status" value="4"/>
</dbReference>
<dbReference type="PROSITE" id="PS51450">
    <property type="entry name" value="LRR"/>
    <property type="match status" value="2"/>
</dbReference>
<dbReference type="GO" id="GO:0005509">
    <property type="term" value="F:calcium ion binding"/>
    <property type="evidence" value="ECO:0007669"/>
    <property type="project" value="InterPro"/>
</dbReference>
<feature type="compositionally biased region" description="Basic and acidic residues" evidence="29">
    <location>
        <begin position="1296"/>
        <end position="1311"/>
    </location>
</feature>
<proteinExistence type="inferred from homology"/>
<dbReference type="Gene3D" id="1.10.510.10">
    <property type="entry name" value="Transferase(Phosphotransferase) domain 1"/>
    <property type="match status" value="2"/>
</dbReference>
<evidence type="ECO:0000256" key="20">
    <source>
        <dbReference type="ARBA" id="ARBA00023180"/>
    </source>
</evidence>
<dbReference type="PROSITE" id="PS50011">
    <property type="entry name" value="PROTEIN_KINASE_DOM"/>
    <property type="match status" value="2"/>
</dbReference>
<dbReference type="InterPro" id="IPR000504">
    <property type="entry name" value="RRM_dom"/>
</dbReference>
<keyword evidence="8 25" id="KW-0479">Metal-binding</keyword>
<evidence type="ECO:0000256" key="9">
    <source>
        <dbReference type="ARBA" id="ARBA00022729"/>
    </source>
</evidence>
<dbReference type="Pfam" id="PF00069">
    <property type="entry name" value="Pkinase"/>
    <property type="match status" value="2"/>
</dbReference>
<dbReference type="GO" id="GO:0004674">
    <property type="term" value="F:protein serine/threonine kinase activity"/>
    <property type="evidence" value="ECO:0007669"/>
    <property type="project" value="UniProtKB-KW"/>
</dbReference>
<keyword evidence="4" id="KW-0597">Phosphoprotein</keyword>
<comment type="catalytic activity">
    <reaction evidence="24">
        <text>L-seryl-[protein] + ATP = O-phospho-L-seryl-[protein] + ADP + H(+)</text>
        <dbReference type="Rhea" id="RHEA:17989"/>
        <dbReference type="Rhea" id="RHEA-COMP:9863"/>
        <dbReference type="Rhea" id="RHEA-COMP:11604"/>
        <dbReference type="ChEBI" id="CHEBI:15378"/>
        <dbReference type="ChEBI" id="CHEBI:29999"/>
        <dbReference type="ChEBI" id="CHEBI:30616"/>
        <dbReference type="ChEBI" id="CHEBI:83421"/>
        <dbReference type="ChEBI" id="CHEBI:456216"/>
        <dbReference type="EC" id="2.7.11.1"/>
    </reaction>
</comment>
<comment type="catalytic activity">
    <reaction evidence="23">
        <text>L-threonyl-[protein] + ATP = O-phospho-L-threonyl-[protein] + ADP + H(+)</text>
        <dbReference type="Rhea" id="RHEA:46608"/>
        <dbReference type="Rhea" id="RHEA-COMP:11060"/>
        <dbReference type="Rhea" id="RHEA-COMP:11605"/>
        <dbReference type="ChEBI" id="CHEBI:15378"/>
        <dbReference type="ChEBI" id="CHEBI:30013"/>
        <dbReference type="ChEBI" id="CHEBI:30616"/>
        <dbReference type="ChEBI" id="CHEBI:61977"/>
        <dbReference type="ChEBI" id="CHEBI:456216"/>
        <dbReference type="EC" id="2.7.11.1"/>
    </reaction>
</comment>
<evidence type="ECO:0000256" key="17">
    <source>
        <dbReference type="ARBA" id="ARBA00023136"/>
    </source>
</evidence>
<dbReference type="SUPFAM" id="SSF52058">
    <property type="entry name" value="L domain-like"/>
    <property type="match status" value="3"/>
</dbReference>
<keyword evidence="7 30" id="KW-0812">Transmembrane</keyword>
<keyword evidence="20" id="KW-0325">Glycoprotein</keyword>
<dbReference type="Pfam" id="PF08263">
    <property type="entry name" value="LRRNT_2"/>
    <property type="match status" value="2"/>
</dbReference>
<evidence type="ECO:0000256" key="14">
    <source>
        <dbReference type="ARBA" id="ARBA00022840"/>
    </source>
</evidence>
<keyword evidence="18" id="KW-1015">Disulfide bond</keyword>
<feature type="chain" id="PRO_5014155173" description="Annexin" evidence="31">
    <location>
        <begin position="28"/>
        <end position="2639"/>
    </location>
</feature>
<feature type="binding site" evidence="25">
    <location>
        <position position="2579"/>
    </location>
    <ligand>
        <name>Ca(2+)</name>
        <dbReference type="ChEBI" id="CHEBI:29108"/>
        <label>1</label>
    </ligand>
</feature>
<dbReference type="STRING" id="55188.A0A2H5NN58"/>
<dbReference type="Gene3D" id="1.10.220.10">
    <property type="entry name" value="Annexin"/>
    <property type="match status" value="4"/>
</dbReference>
<feature type="compositionally biased region" description="Basic and acidic residues" evidence="29">
    <location>
        <begin position="1279"/>
        <end position="1289"/>
    </location>
</feature>
<dbReference type="SMART" id="SM00365">
    <property type="entry name" value="LRR_SD22"/>
    <property type="match status" value="14"/>
</dbReference>
<keyword evidence="14 27" id="KW-0067">ATP-binding</keyword>
<evidence type="ECO:0000256" key="6">
    <source>
        <dbReference type="ARBA" id="ARBA00022679"/>
    </source>
</evidence>
<evidence type="ECO:0000256" key="15">
    <source>
        <dbReference type="ARBA" id="ARBA00022843"/>
    </source>
</evidence>
<accession>A0A2H5NN58</accession>
<evidence type="ECO:0000256" key="27">
    <source>
        <dbReference type="PROSITE-ProRule" id="PRU10141"/>
    </source>
</evidence>
<keyword evidence="22 28" id="KW-0111">Calcium/phospholipid-binding</keyword>
<dbReference type="Pfam" id="PF00076">
    <property type="entry name" value="RRM_1"/>
    <property type="match status" value="1"/>
</dbReference>
<keyword evidence="3" id="KW-0723">Serine/threonine-protein kinase</keyword>
<dbReference type="FunFam" id="3.80.10.10:FF:000095">
    <property type="entry name" value="LRR receptor-like serine/threonine-protein kinase GSO1"/>
    <property type="match status" value="2"/>
</dbReference>
<dbReference type="FunFam" id="3.30.200.20:FF:000309">
    <property type="entry name" value="Leucine-rich repeat receptor protein kinase MSP1"/>
    <property type="match status" value="1"/>
</dbReference>
<evidence type="ECO:0000256" key="13">
    <source>
        <dbReference type="ARBA" id="ARBA00022837"/>
    </source>
</evidence>
<evidence type="ECO:0000256" key="5">
    <source>
        <dbReference type="ARBA" id="ARBA00022614"/>
    </source>
</evidence>
<comment type="caution">
    <text evidence="34">The sequence shown here is derived from an EMBL/GenBank/DDBJ whole genome shotgun (WGS) entry which is preliminary data.</text>
</comment>
<evidence type="ECO:0000313" key="35">
    <source>
        <dbReference type="Proteomes" id="UP000236630"/>
    </source>
</evidence>
<keyword evidence="19" id="KW-0675">Receptor</keyword>
<dbReference type="FunFam" id="1.10.220.10:FF:000009">
    <property type="entry name" value="Annexin"/>
    <property type="match status" value="1"/>
</dbReference>
<name>A0A2H5NN58_CITUN</name>
<feature type="binding site" evidence="25">
    <location>
        <position position="2619"/>
    </location>
    <ligand>
        <name>Ca(2+)</name>
        <dbReference type="ChEBI" id="CHEBI:29108"/>
        <label>1</label>
    </ligand>
</feature>
<dbReference type="InterPro" id="IPR013210">
    <property type="entry name" value="LRR_N_plant-typ"/>
</dbReference>
<evidence type="ECO:0000256" key="30">
    <source>
        <dbReference type="SAM" id="Phobius"/>
    </source>
</evidence>
<gene>
    <name evidence="34" type="ORF">CUMW_060880</name>
</gene>
<dbReference type="PANTHER" id="PTHR48053">
    <property type="entry name" value="LEUCINE RICH REPEAT FAMILY PROTEIN, EXPRESSED"/>
    <property type="match status" value="1"/>
</dbReference>
<dbReference type="FunFam" id="3.30.70.330:FF:000192">
    <property type="entry name" value="Serine/arginine-rich splicing factor SC35"/>
    <property type="match status" value="1"/>
</dbReference>
<dbReference type="Gene3D" id="3.80.10.10">
    <property type="entry name" value="Ribonuclease Inhibitor"/>
    <property type="match status" value="10"/>
</dbReference>
<dbReference type="SMART" id="SM00360">
    <property type="entry name" value="RRM"/>
    <property type="match status" value="1"/>
</dbReference>
<dbReference type="PROSITE" id="PS51897">
    <property type="entry name" value="ANNEXIN_2"/>
    <property type="match status" value="4"/>
</dbReference>
<evidence type="ECO:0000256" key="21">
    <source>
        <dbReference type="ARBA" id="ARBA00023216"/>
    </source>
</evidence>
<feature type="transmembrane region" description="Helical" evidence="30">
    <location>
        <begin position="2024"/>
        <end position="2046"/>
    </location>
</feature>
<dbReference type="PANTHER" id="PTHR48053:SF163">
    <property type="entry name" value="MDIS1-INTERACTING RECEPTOR LIKE KINASE 2-LIKE"/>
    <property type="match status" value="1"/>
</dbReference>
<dbReference type="InterPro" id="IPR012677">
    <property type="entry name" value="Nucleotide-bd_a/b_plait_sf"/>
</dbReference>
<evidence type="ECO:0000256" key="18">
    <source>
        <dbReference type="ARBA" id="ARBA00023157"/>
    </source>
</evidence>
<dbReference type="FunFam" id="1.10.510.10:FF:000479">
    <property type="entry name" value="Leucine-rich repeat receptor-like protein kinase"/>
    <property type="match status" value="1"/>
</dbReference>
<dbReference type="PROSITE" id="PS00109">
    <property type="entry name" value="PROTEIN_KINASE_TYR"/>
    <property type="match status" value="1"/>
</dbReference>
<dbReference type="Gene3D" id="3.30.200.20">
    <property type="entry name" value="Phosphorylase Kinase, domain 1"/>
    <property type="match status" value="2"/>
</dbReference>
<dbReference type="InterPro" id="IPR000719">
    <property type="entry name" value="Prot_kinase_dom"/>
</dbReference>
<dbReference type="Pfam" id="PF23598">
    <property type="entry name" value="LRR_14"/>
    <property type="match status" value="2"/>
</dbReference>
<evidence type="ECO:0000256" key="1">
    <source>
        <dbReference type="ARBA" id="ARBA00004251"/>
    </source>
</evidence>
<dbReference type="InterPro" id="IPR032675">
    <property type="entry name" value="LRR_dom_sf"/>
</dbReference>
<keyword evidence="15" id="KW-0832">Ubl conjugation</keyword>
<feature type="binding site" evidence="25">
    <location>
        <position position="2621"/>
    </location>
    <ligand>
        <name>Ca(2+)</name>
        <dbReference type="ChEBI" id="CHEBI:29108"/>
        <label>1</label>
    </ligand>
</feature>
<dbReference type="InterPro" id="IPR035979">
    <property type="entry name" value="RBD_domain_sf"/>
</dbReference>
<dbReference type="FunFam" id="3.80.10.10:FF:000383">
    <property type="entry name" value="Leucine-rich repeat receptor protein kinase EMS1"/>
    <property type="match status" value="1"/>
</dbReference>
<comment type="domain">
    <text evidence="28">A pair of annexin repeats may form one binding site for calcium and phospholipid.</text>
</comment>
<dbReference type="InterPro" id="IPR003954">
    <property type="entry name" value="RRM_euk-type"/>
</dbReference>
<keyword evidence="12" id="KW-0418">Kinase</keyword>
<dbReference type="InterPro" id="IPR001464">
    <property type="entry name" value="Annexin"/>
</dbReference>
<dbReference type="GO" id="GO:0010074">
    <property type="term" value="P:maintenance of meristem identity"/>
    <property type="evidence" value="ECO:0007669"/>
    <property type="project" value="UniProtKB-ARBA"/>
</dbReference>
<reference evidence="34 35" key="1">
    <citation type="journal article" date="2017" name="Front. Genet.">
        <title>Draft sequencing of the heterozygous diploid genome of Satsuma (Citrus unshiu Marc.) using a hybrid assembly approach.</title>
        <authorList>
            <person name="Shimizu T."/>
            <person name="Tanizawa Y."/>
            <person name="Mochizuki T."/>
            <person name="Nagasaki H."/>
            <person name="Yoshioka T."/>
            <person name="Toyoda A."/>
            <person name="Fujiyama A."/>
            <person name="Kaminuma E."/>
            <person name="Nakamura Y."/>
        </authorList>
    </citation>
    <scope>NUCLEOTIDE SEQUENCE [LARGE SCALE GENOMIC DNA]</scope>
    <source>
        <strain evidence="35">cv. Miyagawa wase</strain>
    </source>
</reference>
<evidence type="ECO:0000256" key="29">
    <source>
        <dbReference type="SAM" id="MobiDB-lite"/>
    </source>
</evidence>
<feature type="domain" description="Protein kinase" evidence="32">
    <location>
        <begin position="2090"/>
        <end position="2366"/>
    </location>
</feature>
<dbReference type="SUPFAM" id="SSF54928">
    <property type="entry name" value="RNA-binding domain, RBD"/>
    <property type="match status" value="1"/>
</dbReference>
<dbReference type="InterPro" id="IPR011009">
    <property type="entry name" value="Kinase-like_dom_sf"/>
</dbReference>
<keyword evidence="2" id="KW-1003">Cell membrane</keyword>
<dbReference type="GO" id="GO:0003723">
    <property type="term" value="F:RNA binding"/>
    <property type="evidence" value="ECO:0007669"/>
    <property type="project" value="UniProtKB-UniRule"/>
</dbReference>
<feature type="binding site" evidence="25">
    <location>
        <position position="2391"/>
    </location>
    <ligand>
        <name>Ca(2+)</name>
        <dbReference type="ChEBI" id="CHEBI:29108"/>
        <label>1</label>
    </ligand>
</feature>
<evidence type="ECO:0000256" key="26">
    <source>
        <dbReference type="PROSITE-ProRule" id="PRU00176"/>
    </source>
</evidence>
<dbReference type="InterPro" id="IPR018502">
    <property type="entry name" value="Annexin_repeat"/>
</dbReference>
<evidence type="ECO:0000256" key="25">
    <source>
        <dbReference type="PIRSR" id="PIRSR609118-1"/>
    </source>
</evidence>
<keyword evidence="35" id="KW-1185">Reference proteome</keyword>
<dbReference type="SMART" id="SM00335">
    <property type="entry name" value="ANX"/>
    <property type="match status" value="4"/>
</dbReference>
<evidence type="ECO:0000256" key="24">
    <source>
        <dbReference type="ARBA" id="ARBA00048679"/>
    </source>
</evidence>
<evidence type="ECO:0000256" key="19">
    <source>
        <dbReference type="ARBA" id="ARBA00023170"/>
    </source>
</evidence>
<dbReference type="PRINTS" id="PR00019">
    <property type="entry name" value="LEURICHRPT"/>
</dbReference>
<protein>
    <recommendedName>
        <fullName evidence="28">Annexin</fullName>
    </recommendedName>
</protein>